<dbReference type="SUPFAM" id="SSF110069">
    <property type="entry name" value="ApaG-like"/>
    <property type="match status" value="1"/>
</dbReference>
<dbReference type="InterPro" id="IPR036047">
    <property type="entry name" value="F-box-like_dom_sf"/>
</dbReference>
<sequence>MERDQEMGLEGLGDLALHIILSKLGPEDTVRVSCVSRRLRLSSSEDSLWAQFCFQDLHLSSPQDHQGNPAPSFKAAYQLWREAFAMYPWPLVKRVKRCWDKLKNWLSNNFPEAERTLKRGASESEIQQLQTLLKVKLPLTTRLLYRFHDGQDLTGKIDSETSLGSSLGIIGGYYFYSHFVNVYLLPISQVIVETRAVIRHLGFSSRSKYIVVAASSTNSEKLFFLNCNNGQLYVGTRNLPTDGEMIQCVPNQLIRYVHDLRGDQQQDAMLLWLEEHGRRLEEGIIKVREEEIGRIISLFPEIPPLCSTAVTNGVQVILAEYLHGFPLLVRASAVFVPEYTNLQNEAEKYLFAYSIRMSLLPEGCIINGMTFSSCQLHWRHWIIRANEAVISDVHGEAVIGQFPLLRPGEDEFFYQSCTPLPSSSGSVEGSFTFVPGRLADPKGSPFEVQVERFPLQLPDYVF</sequence>
<dbReference type="PROSITE" id="PS50181">
    <property type="entry name" value="FBOX"/>
    <property type="match status" value="1"/>
</dbReference>
<dbReference type="InterPro" id="IPR007474">
    <property type="entry name" value="ApaG_domain"/>
</dbReference>
<keyword evidence="6" id="KW-1185">Reference proteome</keyword>
<evidence type="ECO:0000313" key="6">
    <source>
        <dbReference type="Proteomes" id="UP000188268"/>
    </source>
</evidence>
<proteinExistence type="predicted"/>
<gene>
    <name evidence="5" type="ORF">CCACVL1_20127</name>
</gene>
<evidence type="ECO:0000256" key="2">
    <source>
        <dbReference type="ARBA" id="ARBA00022786"/>
    </source>
</evidence>
<dbReference type="Gene3D" id="2.60.40.1470">
    <property type="entry name" value="ApaG domain"/>
    <property type="match status" value="1"/>
</dbReference>
<evidence type="ECO:0000259" key="3">
    <source>
        <dbReference type="PROSITE" id="PS50181"/>
    </source>
</evidence>
<evidence type="ECO:0000313" key="5">
    <source>
        <dbReference type="EMBL" id="OMO68026.1"/>
    </source>
</evidence>
<dbReference type="Gene3D" id="1.20.1280.50">
    <property type="match status" value="1"/>
</dbReference>
<evidence type="ECO:0000259" key="4">
    <source>
        <dbReference type="PROSITE" id="PS51087"/>
    </source>
</evidence>
<name>A0A1R3HCM2_COCAP</name>
<dbReference type="Proteomes" id="UP000188268">
    <property type="component" value="Unassembled WGS sequence"/>
</dbReference>
<dbReference type="SUPFAM" id="SSF160631">
    <property type="entry name" value="SMI1/KNR4-like"/>
    <property type="match status" value="1"/>
</dbReference>
<dbReference type="AlphaFoldDB" id="A0A1R3HCM2"/>
<dbReference type="PROSITE" id="PS51087">
    <property type="entry name" value="APAG"/>
    <property type="match status" value="1"/>
</dbReference>
<dbReference type="InterPro" id="IPR037883">
    <property type="entry name" value="Knr4/Smi1-like_sf"/>
</dbReference>
<evidence type="ECO:0008006" key="7">
    <source>
        <dbReference type="Google" id="ProtNLM"/>
    </source>
</evidence>
<organism evidence="5 6">
    <name type="scientific">Corchorus capsularis</name>
    <name type="common">Jute</name>
    <dbReference type="NCBI Taxonomy" id="210143"/>
    <lineage>
        <taxon>Eukaryota</taxon>
        <taxon>Viridiplantae</taxon>
        <taxon>Streptophyta</taxon>
        <taxon>Embryophyta</taxon>
        <taxon>Tracheophyta</taxon>
        <taxon>Spermatophyta</taxon>
        <taxon>Magnoliopsida</taxon>
        <taxon>eudicotyledons</taxon>
        <taxon>Gunneridae</taxon>
        <taxon>Pentapetalae</taxon>
        <taxon>rosids</taxon>
        <taxon>malvids</taxon>
        <taxon>Malvales</taxon>
        <taxon>Malvaceae</taxon>
        <taxon>Grewioideae</taxon>
        <taxon>Apeibeae</taxon>
        <taxon>Corchorus</taxon>
    </lineage>
</organism>
<dbReference type="PANTHER" id="PTHR47463">
    <property type="entry name" value="F-BOX PROTEIN SKIP16"/>
    <property type="match status" value="1"/>
</dbReference>
<dbReference type="EMBL" id="AWWV01012286">
    <property type="protein sequence ID" value="OMO68026.1"/>
    <property type="molecule type" value="Genomic_DNA"/>
</dbReference>
<keyword evidence="2" id="KW-0833">Ubl conjugation pathway</keyword>
<dbReference type="Pfam" id="PF04379">
    <property type="entry name" value="DUF525"/>
    <property type="match status" value="1"/>
</dbReference>
<protein>
    <recommendedName>
        <fullName evidence="7">ApaG domain-containing protein</fullName>
    </recommendedName>
</protein>
<comment type="caution">
    <text evidence="5">The sequence shown here is derived from an EMBL/GenBank/DDBJ whole genome shotgun (WGS) entry which is preliminary data.</text>
</comment>
<dbReference type="OrthoDB" id="2305498at2759"/>
<evidence type="ECO:0000256" key="1">
    <source>
        <dbReference type="ARBA" id="ARBA00004906"/>
    </source>
</evidence>
<accession>A0A1R3HCM2</accession>
<dbReference type="PANTHER" id="PTHR47463:SF2">
    <property type="entry name" value="F-BOX PROTEIN SKIP16"/>
    <property type="match status" value="1"/>
</dbReference>
<dbReference type="InterPro" id="IPR001810">
    <property type="entry name" value="F-box_dom"/>
</dbReference>
<dbReference type="InterPro" id="IPR036767">
    <property type="entry name" value="ApaG_sf"/>
</dbReference>
<feature type="domain" description="ApaG" evidence="4">
    <location>
        <begin position="321"/>
        <end position="462"/>
    </location>
</feature>
<reference evidence="5 6" key="1">
    <citation type="submission" date="2013-09" db="EMBL/GenBank/DDBJ databases">
        <title>Corchorus capsularis genome sequencing.</title>
        <authorList>
            <person name="Alam M."/>
            <person name="Haque M.S."/>
            <person name="Islam M.S."/>
            <person name="Emdad E.M."/>
            <person name="Islam M.M."/>
            <person name="Ahmed B."/>
            <person name="Halim A."/>
            <person name="Hossen Q.M.M."/>
            <person name="Hossain M.Z."/>
            <person name="Ahmed R."/>
            <person name="Khan M.M."/>
            <person name="Islam R."/>
            <person name="Rashid M.M."/>
            <person name="Khan S.A."/>
            <person name="Rahman M.S."/>
            <person name="Alam M."/>
        </authorList>
    </citation>
    <scope>NUCLEOTIDE SEQUENCE [LARGE SCALE GENOMIC DNA]</scope>
    <source>
        <strain evidence="6">cv. CVL-1</strain>
        <tissue evidence="5">Whole seedling</tissue>
    </source>
</reference>
<dbReference type="Gramene" id="OMO68026">
    <property type="protein sequence ID" value="OMO68026"/>
    <property type="gene ID" value="CCACVL1_20127"/>
</dbReference>
<dbReference type="SUPFAM" id="SSF81383">
    <property type="entry name" value="F-box domain"/>
    <property type="match status" value="1"/>
</dbReference>
<comment type="pathway">
    <text evidence="1">Protein modification; protein ubiquitination.</text>
</comment>
<dbReference type="OMA" id="YVHDKDC"/>
<dbReference type="STRING" id="210143.A0A1R3HCM2"/>
<feature type="domain" description="F-box" evidence="3">
    <location>
        <begin position="6"/>
        <end position="52"/>
    </location>
</feature>
<dbReference type="Pfam" id="PF12937">
    <property type="entry name" value="F-box-like"/>
    <property type="match status" value="1"/>
</dbReference>